<evidence type="ECO:0000313" key="2">
    <source>
        <dbReference type="Proteomes" id="UP000215914"/>
    </source>
</evidence>
<keyword evidence="2" id="KW-1185">Reference proteome</keyword>
<gene>
    <name evidence="1" type="ORF">HanXRQr2_Chr01g0022421</name>
</gene>
<name>A0A9K3JUU0_HELAN</name>
<reference evidence="1" key="1">
    <citation type="journal article" date="2017" name="Nature">
        <title>The sunflower genome provides insights into oil metabolism, flowering and Asterid evolution.</title>
        <authorList>
            <person name="Badouin H."/>
            <person name="Gouzy J."/>
            <person name="Grassa C.J."/>
            <person name="Murat F."/>
            <person name="Staton S.E."/>
            <person name="Cottret L."/>
            <person name="Lelandais-Briere C."/>
            <person name="Owens G.L."/>
            <person name="Carrere S."/>
            <person name="Mayjonade B."/>
            <person name="Legrand L."/>
            <person name="Gill N."/>
            <person name="Kane N.C."/>
            <person name="Bowers J.E."/>
            <person name="Hubner S."/>
            <person name="Bellec A."/>
            <person name="Berard A."/>
            <person name="Berges H."/>
            <person name="Blanchet N."/>
            <person name="Boniface M.C."/>
            <person name="Brunel D."/>
            <person name="Catrice O."/>
            <person name="Chaidir N."/>
            <person name="Claudel C."/>
            <person name="Donnadieu C."/>
            <person name="Faraut T."/>
            <person name="Fievet G."/>
            <person name="Helmstetter N."/>
            <person name="King M."/>
            <person name="Knapp S.J."/>
            <person name="Lai Z."/>
            <person name="Le Paslier M.C."/>
            <person name="Lippi Y."/>
            <person name="Lorenzon L."/>
            <person name="Mandel J.R."/>
            <person name="Marage G."/>
            <person name="Marchand G."/>
            <person name="Marquand E."/>
            <person name="Bret-Mestries E."/>
            <person name="Morien E."/>
            <person name="Nambeesan S."/>
            <person name="Nguyen T."/>
            <person name="Pegot-Espagnet P."/>
            <person name="Pouilly N."/>
            <person name="Raftis F."/>
            <person name="Sallet E."/>
            <person name="Schiex T."/>
            <person name="Thomas J."/>
            <person name="Vandecasteele C."/>
            <person name="Vares D."/>
            <person name="Vear F."/>
            <person name="Vautrin S."/>
            <person name="Crespi M."/>
            <person name="Mangin B."/>
            <person name="Burke J.M."/>
            <person name="Salse J."/>
            <person name="Munos S."/>
            <person name="Vincourt P."/>
            <person name="Rieseberg L.H."/>
            <person name="Langlade N.B."/>
        </authorList>
    </citation>
    <scope>NUCLEOTIDE SEQUENCE</scope>
    <source>
        <tissue evidence="1">Leaves</tissue>
    </source>
</reference>
<reference evidence="1" key="2">
    <citation type="submission" date="2020-06" db="EMBL/GenBank/DDBJ databases">
        <title>Helianthus annuus Genome sequencing and assembly Release 2.</title>
        <authorList>
            <person name="Gouzy J."/>
            <person name="Langlade N."/>
            <person name="Munos S."/>
        </authorList>
    </citation>
    <scope>NUCLEOTIDE SEQUENCE</scope>
    <source>
        <tissue evidence="1">Leaves</tissue>
    </source>
</reference>
<dbReference type="AlphaFoldDB" id="A0A9K3JUU0"/>
<dbReference type="Gramene" id="mRNA:HanXRQr2_Chr01g0022421">
    <property type="protein sequence ID" value="mRNA:HanXRQr2_Chr01g0022421"/>
    <property type="gene ID" value="HanXRQr2_Chr01g0022421"/>
</dbReference>
<proteinExistence type="predicted"/>
<accession>A0A9K3JUU0</accession>
<organism evidence="1 2">
    <name type="scientific">Helianthus annuus</name>
    <name type="common">Common sunflower</name>
    <dbReference type="NCBI Taxonomy" id="4232"/>
    <lineage>
        <taxon>Eukaryota</taxon>
        <taxon>Viridiplantae</taxon>
        <taxon>Streptophyta</taxon>
        <taxon>Embryophyta</taxon>
        <taxon>Tracheophyta</taxon>
        <taxon>Spermatophyta</taxon>
        <taxon>Magnoliopsida</taxon>
        <taxon>eudicotyledons</taxon>
        <taxon>Gunneridae</taxon>
        <taxon>Pentapetalae</taxon>
        <taxon>asterids</taxon>
        <taxon>campanulids</taxon>
        <taxon>Asterales</taxon>
        <taxon>Asteraceae</taxon>
        <taxon>Asteroideae</taxon>
        <taxon>Heliantheae alliance</taxon>
        <taxon>Heliantheae</taxon>
        <taxon>Helianthus</taxon>
    </lineage>
</organism>
<comment type="caution">
    <text evidence="1">The sequence shown here is derived from an EMBL/GenBank/DDBJ whole genome shotgun (WGS) entry which is preliminary data.</text>
</comment>
<protein>
    <submittedName>
        <fullName evidence="1">Uncharacterized protein</fullName>
    </submittedName>
</protein>
<dbReference type="Proteomes" id="UP000215914">
    <property type="component" value="Unassembled WGS sequence"/>
</dbReference>
<evidence type="ECO:0000313" key="1">
    <source>
        <dbReference type="EMBL" id="KAF5822086.1"/>
    </source>
</evidence>
<dbReference type="EMBL" id="MNCJ02000316">
    <property type="protein sequence ID" value="KAF5822086.1"/>
    <property type="molecule type" value="Genomic_DNA"/>
</dbReference>
<sequence>MFGIEQGNWIIPRSFPNCWCRGKLFKYDLPRIKRTLPHQRHSQLFGPKSSEPLHFCQSSSLVGILLSLLINASRKVAFGIFLTPSLLISCVQYSLPKVVTIDDDLQAFYHLGSWNFLP</sequence>